<dbReference type="Gene3D" id="3.90.70.10">
    <property type="entry name" value="Cysteine proteinases"/>
    <property type="match status" value="1"/>
</dbReference>
<proteinExistence type="predicted"/>
<dbReference type="Proteomes" id="UP000288805">
    <property type="component" value="Unassembled WGS sequence"/>
</dbReference>
<evidence type="ECO:0000313" key="2">
    <source>
        <dbReference type="EMBL" id="RVW72689.1"/>
    </source>
</evidence>
<dbReference type="InterPro" id="IPR028889">
    <property type="entry name" value="USP"/>
</dbReference>
<evidence type="ECO:0000259" key="1">
    <source>
        <dbReference type="PROSITE" id="PS50235"/>
    </source>
</evidence>
<name>A0A438GKE6_VITVI</name>
<dbReference type="InterPro" id="IPR050185">
    <property type="entry name" value="Ub_carboxyl-term_hydrolase"/>
</dbReference>
<comment type="caution">
    <text evidence="2">The sequence shown here is derived from an EMBL/GenBank/DDBJ whole genome shotgun (WGS) entry which is preliminary data.</text>
</comment>
<dbReference type="PANTHER" id="PTHR21646:SF75">
    <property type="entry name" value="UBIQUITIN CARBOXYL-TERMINAL HYDROLASE"/>
    <property type="match status" value="1"/>
</dbReference>
<dbReference type="PROSITE" id="PS50235">
    <property type="entry name" value="USP_3"/>
    <property type="match status" value="1"/>
</dbReference>
<dbReference type="AlphaFoldDB" id="A0A438GKE6"/>
<dbReference type="GO" id="GO:0016579">
    <property type="term" value="P:protein deubiquitination"/>
    <property type="evidence" value="ECO:0007669"/>
    <property type="project" value="InterPro"/>
</dbReference>
<accession>A0A438GKE6</accession>
<evidence type="ECO:0000313" key="3">
    <source>
        <dbReference type="Proteomes" id="UP000288805"/>
    </source>
</evidence>
<dbReference type="SUPFAM" id="SSF54001">
    <property type="entry name" value="Cysteine proteinases"/>
    <property type="match status" value="1"/>
</dbReference>
<dbReference type="InterPro" id="IPR001394">
    <property type="entry name" value="Peptidase_C19_UCH"/>
</dbReference>
<feature type="domain" description="USP" evidence="1">
    <location>
        <begin position="1"/>
        <end position="154"/>
    </location>
</feature>
<reference evidence="2 3" key="1">
    <citation type="journal article" date="2018" name="PLoS Genet.">
        <title>Population sequencing reveals clonal diversity and ancestral inbreeding in the grapevine cultivar Chardonnay.</title>
        <authorList>
            <person name="Roach M.J."/>
            <person name="Johnson D.L."/>
            <person name="Bohlmann J."/>
            <person name="van Vuuren H.J."/>
            <person name="Jones S.J."/>
            <person name="Pretorius I.S."/>
            <person name="Schmidt S.A."/>
            <person name="Borneman A.R."/>
        </authorList>
    </citation>
    <scope>NUCLEOTIDE SEQUENCE [LARGE SCALE GENOMIC DNA]</scope>
    <source>
        <strain evidence="3">cv. Chardonnay</strain>
        <tissue evidence="2">Leaf</tissue>
    </source>
</reference>
<dbReference type="GO" id="GO:0004843">
    <property type="term" value="F:cysteine-type deubiquitinase activity"/>
    <property type="evidence" value="ECO:0007669"/>
    <property type="project" value="InterPro"/>
</dbReference>
<dbReference type="PANTHER" id="PTHR21646">
    <property type="entry name" value="UBIQUITIN CARBOXYL-TERMINAL HYDROLASE"/>
    <property type="match status" value="1"/>
</dbReference>
<keyword evidence="2" id="KW-0378">Hydrolase</keyword>
<dbReference type="InterPro" id="IPR038765">
    <property type="entry name" value="Papain-like_cys_pep_sf"/>
</dbReference>
<protein>
    <submittedName>
        <fullName evidence="2">Ubiquitin carboxyl-terminal hydrolase 5</fullName>
    </submittedName>
</protein>
<dbReference type="EMBL" id="QGNW01000409">
    <property type="protein sequence ID" value="RVW72689.1"/>
    <property type="molecule type" value="Genomic_DNA"/>
</dbReference>
<dbReference type="Pfam" id="PF00443">
    <property type="entry name" value="UCH"/>
    <property type="match status" value="1"/>
</dbReference>
<sequence>MHICAILLELQVYGLTDSMKGRGGKKDDQMGELALAFGDLLRKLWAPGATPVAPRMFKLKLSSFAPQFSGYNQHDSQEFLAFLLDGLHEDLNRVKCKPYIEAGDPDGRPDEEVADEYWRNHLARNDSIIVNLCQFGIYASDKIVYVSTSNASNC</sequence>
<gene>
    <name evidence="2" type="primary">UBP5_5</name>
    <name evidence="2" type="ORF">CK203_056543</name>
</gene>
<organism evidence="2 3">
    <name type="scientific">Vitis vinifera</name>
    <name type="common">Grape</name>
    <dbReference type="NCBI Taxonomy" id="29760"/>
    <lineage>
        <taxon>Eukaryota</taxon>
        <taxon>Viridiplantae</taxon>
        <taxon>Streptophyta</taxon>
        <taxon>Embryophyta</taxon>
        <taxon>Tracheophyta</taxon>
        <taxon>Spermatophyta</taxon>
        <taxon>Magnoliopsida</taxon>
        <taxon>eudicotyledons</taxon>
        <taxon>Gunneridae</taxon>
        <taxon>Pentapetalae</taxon>
        <taxon>rosids</taxon>
        <taxon>Vitales</taxon>
        <taxon>Vitaceae</taxon>
        <taxon>Viteae</taxon>
        <taxon>Vitis</taxon>
    </lineage>
</organism>